<evidence type="ECO:0000256" key="4">
    <source>
        <dbReference type="ARBA" id="ARBA00022723"/>
    </source>
</evidence>
<dbReference type="EMBL" id="DS989823">
    <property type="protein sequence ID" value="EFQ99309.1"/>
    <property type="molecule type" value="Genomic_DNA"/>
</dbReference>
<evidence type="ECO:0000256" key="8">
    <source>
        <dbReference type="PROSITE-ProRule" id="PRU00175"/>
    </source>
</evidence>
<dbReference type="GO" id="GO:0016567">
    <property type="term" value="P:protein ubiquitination"/>
    <property type="evidence" value="ECO:0007669"/>
    <property type="project" value="TreeGrafter"/>
</dbReference>
<feature type="region of interest" description="Disordered" evidence="9">
    <location>
        <begin position="62"/>
        <end position="88"/>
    </location>
</feature>
<keyword evidence="7" id="KW-0862">Zinc</keyword>
<dbReference type="STRING" id="535722.E4UQY3"/>
<dbReference type="PANTHER" id="PTHR15710">
    <property type="entry name" value="E3 UBIQUITIN-PROTEIN LIGASE PRAJA"/>
    <property type="match status" value="1"/>
</dbReference>
<feature type="compositionally biased region" description="Polar residues" evidence="9">
    <location>
        <begin position="415"/>
        <end position="439"/>
    </location>
</feature>
<sequence>MADRVTGERVYCHECQHEWPRSSHGLTCPRCQSEFVEILEDNESIHETHHENENNLENADYDTRQGQQQEQHQQSPHDTFAPADTHPLFHSYNSPRRVTRHHYQSRDGSFQFTSTTIRAPDGRGIGGGIRMGVGTRPEAAEDALGPLFHTFNTILRGIAETQPNRGGIPAGYGSQSPTQANNYRNSSPPEVLGGGGGGGLYPRDANYAQRNAEPVLNINDILAIMHGAANPNYRGGGVPLLSPIAALAQALGMQHHGDAVYSQEELDRVISQLVDQNMNGNAPAPASSDAIRSLPKVKIDKSMLGSDNKAECSICMDNVELDTEVTMLPCKHWFHDSCITAWLNEHDTCPHCRQGIMATYQQNHGAAQQQQQGHNAQASASVPLGSPSNPFVFPPVTIQGQPSTVPGVAQGAGGPSQSINQAAGSESRRSSTGNNSQQPSGGGLTGWMRYHFGGGSS</sequence>
<feature type="compositionally biased region" description="Low complexity" evidence="9">
    <location>
        <begin position="65"/>
        <end position="74"/>
    </location>
</feature>
<dbReference type="FunFam" id="3.30.40.10:FF:000127">
    <property type="entry name" value="E3 ubiquitin-protein ligase RNF181"/>
    <property type="match status" value="1"/>
</dbReference>
<reference evidence="12" key="1">
    <citation type="journal article" date="2012" name="MBio">
        <title>Comparative genome analysis of Trichophyton rubrum and related dermatophytes reveals candidate genes involved in infection.</title>
        <authorList>
            <person name="Martinez D.A."/>
            <person name="Oliver B.G."/>
            <person name="Graeser Y."/>
            <person name="Goldberg J.M."/>
            <person name="Li W."/>
            <person name="Martinez-Rossi N.M."/>
            <person name="Monod M."/>
            <person name="Shelest E."/>
            <person name="Barton R.C."/>
            <person name="Birch E."/>
            <person name="Brakhage A.A."/>
            <person name="Chen Z."/>
            <person name="Gurr S.J."/>
            <person name="Heiman D."/>
            <person name="Heitman J."/>
            <person name="Kosti I."/>
            <person name="Rossi A."/>
            <person name="Saif S."/>
            <person name="Samalova M."/>
            <person name="Saunders C.W."/>
            <person name="Shea T."/>
            <person name="Summerbell R.C."/>
            <person name="Xu J."/>
            <person name="Young S."/>
            <person name="Zeng Q."/>
            <person name="Birren B.W."/>
            <person name="Cuomo C.A."/>
            <person name="White T.C."/>
        </authorList>
    </citation>
    <scope>NUCLEOTIDE SEQUENCE [LARGE SCALE GENOMIC DNA]</scope>
    <source>
        <strain evidence="12">ATCC MYA-4604 / CBS 118893</strain>
    </source>
</reference>
<dbReference type="SMART" id="SM00184">
    <property type="entry name" value="RING"/>
    <property type="match status" value="1"/>
</dbReference>
<dbReference type="EC" id="2.3.2.27" evidence="2"/>
<dbReference type="GO" id="GO:0005737">
    <property type="term" value="C:cytoplasm"/>
    <property type="evidence" value="ECO:0007669"/>
    <property type="project" value="TreeGrafter"/>
</dbReference>
<name>E4UQY3_ARTGP</name>
<feature type="region of interest" description="Disordered" evidence="9">
    <location>
        <begin position="363"/>
        <end position="457"/>
    </location>
</feature>
<feature type="region of interest" description="Disordered" evidence="9">
    <location>
        <begin position="165"/>
        <end position="198"/>
    </location>
</feature>
<dbReference type="InterPro" id="IPR001841">
    <property type="entry name" value="Znf_RING"/>
</dbReference>
<feature type="compositionally biased region" description="Polar residues" evidence="9">
    <location>
        <begin position="173"/>
        <end position="188"/>
    </location>
</feature>
<dbReference type="Pfam" id="PF13639">
    <property type="entry name" value="zf-RING_2"/>
    <property type="match status" value="1"/>
</dbReference>
<dbReference type="PROSITE" id="PS50089">
    <property type="entry name" value="ZF_RING_2"/>
    <property type="match status" value="1"/>
</dbReference>
<dbReference type="Gene3D" id="3.30.40.10">
    <property type="entry name" value="Zinc/RING finger domain, C3HC4 (zinc finger)"/>
    <property type="match status" value="1"/>
</dbReference>
<evidence type="ECO:0000259" key="10">
    <source>
        <dbReference type="PROSITE" id="PS50089"/>
    </source>
</evidence>
<dbReference type="OrthoDB" id="8062037at2759"/>
<keyword evidence="3" id="KW-0808">Transferase</keyword>
<organism evidence="12">
    <name type="scientific">Arthroderma gypseum (strain ATCC MYA-4604 / CBS 118893)</name>
    <name type="common">Microsporum gypseum</name>
    <dbReference type="NCBI Taxonomy" id="535722"/>
    <lineage>
        <taxon>Eukaryota</taxon>
        <taxon>Fungi</taxon>
        <taxon>Dikarya</taxon>
        <taxon>Ascomycota</taxon>
        <taxon>Pezizomycotina</taxon>
        <taxon>Eurotiomycetes</taxon>
        <taxon>Eurotiomycetidae</taxon>
        <taxon>Onygenales</taxon>
        <taxon>Arthrodermataceae</taxon>
        <taxon>Nannizzia</taxon>
    </lineage>
</organism>
<evidence type="ECO:0000256" key="3">
    <source>
        <dbReference type="ARBA" id="ARBA00022679"/>
    </source>
</evidence>
<keyword evidence="5 8" id="KW-0863">Zinc-finger</keyword>
<dbReference type="RefSeq" id="XP_003174792.1">
    <property type="nucleotide sequence ID" value="XM_003174744.1"/>
</dbReference>
<evidence type="ECO:0000256" key="1">
    <source>
        <dbReference type="ARBA" id="ARBA00000900"/>
    </source>
</evidence>
<protein>
    <recommendedName>
        <fullName evidence="2">RING-type E3 ubiquitin transferase</fullName>
        <ecNumber evidence="2">2.3.2.27</ecNumber>
    </recommendedName>
</protein>
<dbReference type="VEuPathDB" id="FungiDB:MGYG_02322"/>
<dbReference type="InterPro" id="IPR013083">
    <property type="entry name" value="Znf_RING/FYVE/PHD"/>
</dbReference>
<dbReference type="GO" id="GO:0008270">
    <property type="term" value="F:zinc ion binding"/>
    <property type="evidence" value="ECO:0007669"/>
    <property type="project" value="UniProtKB-KW"/>
</dbReference>
<dbReference type="GeneID" id="10030093"/>
<gene>
    <name evidence="11" type="ORF">MGYG_02322</name>
</gene>
<dbReference type="AlphaFoldDB" id="E4UQY3"/>
<dbReference type="eggNOG" id="KOG0800">
    <property type="taxonomic scope" value="Eukaryota"/>
</dbReference>
<dbReference type="InParanoid" id="E4UQY3"/>
<evidence type="ECO:0000313" key="12">
    <source>
        <dbReference type="Proteomes" id="UP000002669"/>
    </source>
</evidence>
<proteinExistence type="predicted"/>
<evidence type="ECO:0000256" key="6">
    <source>
        <dbReference type="ARBA" id="ARBA00022786"/>
    </source>
</evidence>
<evidence type="ECO:0000256" key="7">
    <source>
        <dbReference type="ARBA" id="ARBA00022833"/>
    </source>
</evidence>
<dbReference type="PANTHER" id="PTHR15710:SF228">
    <property type="entry name" value="FINGER DOMAIN PROTEIN, PUTATIVE-RELATED"/>
    <property type="match status" value="1"/>
</dbReference>
<evidence type="ECO:0000256" key="9">
    <source>
        <dbReference type="SAM" id="MobiDB-lite"/>
    </source>
</evidence>
<accession>E4UQY3</accession>
<dbReference type="Proteomes" id="UP000002669">
    <property type="component" value="Unassembled WGS sequence"/>
</dbReference>
<keyword evidence="12" id="KW-1185">Reference proteome</keyword>
<evidence type="ECO:0000256" key="2">
    <source>
        <dbReference type="ARBA" id="ARBA00012483"/>
    </source>
</evidence>
<feature type="domain" description="RING-type" evidence="10">
    <location>
        <begin position="312"/>
        <end position="353"/>
    </location>
</feature>
<keyword evidence="6" id="KW-0833">Ubl conjugation pathway</keyword>
<keyword evidence="4" id="KW-0479">Metal-binding</keyword>
<dbReference type="SUPFAM" id="SSF57850">
    <property type="entry name" value="RING/U-box"/>
    <property type="match status" value="1"/>
</dbReference>
<dbReference type="GO" id="GO:0061630">
    <property type="term" value="F:ubiquitin protein ligase activity"/>
    <property type="evidence" value="ECO:0007669"/>
    <property type="project" value="UniProtKB-EC"/>
</dbReference>
<dbReference type="OMA" id="SEFTCPH"/>
<comment type="catalytic activity">
    <reaction evidence="1">
        <text>S-ubiquitinyl-[E2 ubiquitin-conjugating enzyme]-L-cysteine + [acceptor protein]-L-lysine = [E2 ubiquitin-conjugating enzyme]-L-cysteine + N(6)-ubiquitinyl-[acceptor protein]-L-lysine.</text>
        <dbReference type="EC" id="2.3.2.27"/>
    </reaction>
</comment>
<evidence type="ECO:0000313" key="11">
    <source>
        <dbReference type="EMBL" id="EFQ99309.1"/>
    </source>
</evidence>
<feature type="compositionally biased region" description="Low complexity" evidence="9">
    <location>
        <begin position="363"/>
        <end position="381"/>
    </location>
</feature>
<evidence type="ECO:0000256" key="5">
    <source>
        <dbReference type="ARBA" id="ARBA00022771"/>
    </source>
</evidence>
<dbReference type="HOGENOM" id="CLU_021597_0_0_1"/>